<keyword evidence="4" id="KW-1185">Reference proteome</keyword>
<name>A0ABN0DPM7_9FIRM</name>
<dbReference type="Pfam" id="PF00884">
    <property type="entry name" value="Sulfatase"/>
    <property type="match status" value="1"/>
</dbReference>
<dbReference type="SUPFAM" id="SSF48452">
    <property type="entry name" value="TPR-like"/>
    <property type="match status" value="1"/>
</dbReference>
<evidence type="ECO:0000313" key="4">
    <source>
        <dbReference type="Proteomes" id="UP000003175"/>
    </source>
</evidence>
<proteinExistence type="inferred from homology"/>
<dbReference type="SUPFAM" id="SSF53649">
    <property type="entry name" value="Alkaline phosphatase-like"/>
    <property type="match status" value="1"/>
</dbReference>
<dbReference type="InterPro" id="IPR011990">
    <property type="entry name" value="TPR-like_helical_dom_sf"/>
</dbReference>
<dbReference type="Proteomes" id="UP000003175">
    <property type="component" value="Unassembled WGS sequence"/>
</dbReference>
<dbReference type="RefSeq" id="WP_006696430.1">
    <property type="nucleotide sequence ID" value="NZ_JH376859.1"/>
</dbReference>
<evidence type="ECO:0000313" key="3">
    <source>
        <dbReference type="EMBL" id="EHG24700.1"/>
    </source>
</evidence>
<dbReference type="PANTHER" id="PTHR42693">
    <property type="entry name" value="ARYLSULFATASE FAMILY MEMBER"/>
    <property type="match status" value="1"/>
</dbReference>
<dbReference type="EMBL" id="ADGH01000010">
    <property type="protein sequence ID" value="EHG24700.1"/>
    <property type="molecule type" value="Genomic_DNA"/>
</dbReference>
<organism evidence="3 4">
    <name type="scientific">Selenomonas noxia F0398</name>
    <dbReference type="NCBI Taxonomy" id="702437"/>
    <lineage>
        <taxon>Bacteria</taxon>
        <taxon>Bacillati</taxon>
        <taxon>Bacillota</taxon>
        <taxon>Negativicutes</taxon>
        <taxon>Selenomonadales</taxon>
        <taxon>Selenomonadaceae</taxon>
        <taxon>Selenomonas</taxon>
    </lineage>
</organism>
<comment type="similarity">
    <text evidence="1">Belongs to the sulfatase family.</text>
</comment>
<gene>
    <name evidence="3" type="ORF">HMPREF9432_01150</name>
</gene>
<protein>
    <recommendedName>
        <fullName evidence="2">Sulfatase N-terminal domain-containing protein</fullName>
    </recommendedName>
</protein>
<comment type="caution">
    <text evidence="3">The sequence shown here is derived from an EMBL/GenBank/DDBJ whole genome shotgun (WGS) entry which is preliminary data.</text>
</comment>
<sequence length="705" mass="78146">MQDDFTVFRCNNERARALFYDLLERAERGAYDDDFLAQLAAYREEAADAVHADIFAARYLLAQGDAEGAAVCGMRAHEKRPQSAAAWSVLAAAYRQLGNAAEAAVFEAYAHRFAQAPLPAWPTELNDAVLARLTRAMNGCLDAPLAKKRAVIENHALTLRPDVFVGEYLPVTVPAGSERFWVAAYADRGFLSDRGYMIADARTKDWFQDNVCRDFPFDLQKARAVSGTVQIAVPEGRTAILPVGGMAPLQELIAQTPSHDDQLAYLGKWSYSHLRLAETTTLTCEDGTPFAVGTPILLGHSPARKKLVLNILVDALPWNVVREHFAAWMPSIARFFARGTIFDQHFSTSEYTYPALPAIETGRYAHHTQLFDAEASYELAPEILTLAECMKDLGYYTAAPMTSPDGVYNGVMRGYDRLITATWQLPSLIGADRMIRHIEAFGEADLFAFLHLSDVHPWDAMGFCFAPAVETRLPLSQRLFAWEKATASVRLPDFEIYKAQFHAGLREVDRNIGGLLSYIENHYADDEYIVSLYSDHGSSVFTPRAEGAELDVIGENSTCAAWMMRGAGVPEGVRAQELTSIADLYPTLGHLCSFPVSPDIDGRLPAVFGGRGRDTVCSFSMYPGQTYKLAMRTHEYALRLETRGPVLGDGTADFADAAVGIYPRGHELEHDHALDSAELRAFFWPRARDFVRGFANNAEYFSPQN</sequence>
<reference evidence="3 4" key="1">
    <citation type="submission" date="2011-08" db="EMBL/GenBank/DDBJ databases">
        <title>The Genome Sequence of Selenomonas noxia F0398.</title>
        <authorList>
            <consortium name="The Broad Institute Genome Sequencing Platform"/>
            <person name="Earl A."/>
            <person name="Ward D."/>
            <person name="Feldgarden M."/>
            <person name="Gevers D."/>
            <person name="Izard J."/>
            <person name="Ganesan A."/>
            <person name="Blanton J.M."/>
            <person name="Baranova O.V."/>
            <person name="Tanner A.C."/>
            <person name="Dewhirst F.E."/>
            <person name="Young S.K."/>
            <person name="Zeng Q."/>
            <person name="Gargeya S."/>
            <person name="Fitzgerald M."/>
            <person name="Haas B."/>
            <person name="Abouelleil A."/>
            <person name="Alvarado L."/>
            <person name="Arachchi H.M."/>
            <person name="Berlin A."/>
            <person name="Brown A."/>
            <person name="Chapman S.B."/>
            <person name="Chen Z."/>
            <person name="Dunbar C."/>
            <person name="Freedman E."/>
            <person name="Gearin G."/>
            <person name="Gellesch M."/>
            <person name="Goldberg J."/>
            <person name="Griggs A."/>
            <person name="Gujja S."/>
            <person name="Heiman D."/>
            <person name="Howarth C."/>
            <person name="Larson L."/>
            <person name="Lui A."/>
            <person name="MacDonald P.J.P."/>
            <person name="Montmayeur A."/>
            <person name="Murphy C."/>
            <person name="Neiman D."/>
            <person name="Pearson M."/>
            <person name="Priest M."/>
            <person name="Roberts A."/>
            <person name="Saif S."/>
            <person name="Shea T."/>
            <person name="Shenoy N."/>
            <person name="Sisk P."/>
            <person name="Stolte C."/>
            <person name="Sykes S."/>
            <person name="Wortman J."/>
            <person name="Nusbaum C."/>
            <person name="Birren B."/>
        </authorList>
    </citation>
    <scope>NUCLEOTIDE SEQUENCE [LARGE SCALE GENOMIC DNA]</scope>
    <source>
        <strain evidence="3 4">F0398</strain>
    </source>
</reference>
<feature type="domain" description="Sulfatase N-terminal" evidence="2">
    <location>
        <begin position="329"/>
        <end position="590"/>
    </location>
</feature>
<dbReference type="Gene3D" id="3.40.720.10">
    <property type="entry name" value="Alkaline Phosphatase, subunit A"/>
    <property type="match status" value="1"/>
</dbReference>
<dbReference type="InterPro" id="IPR017850">
    <property type="entry name" value="Alkaline_phosphatase_core_sf"/>
</dbReference>
<accession>A0ABN0DPM7</accession>
<dbReference type="InterPro" id="IPR000917">
    <property type="entry name" value="Sulfatase_N"/>
</dbReference>
<dbReference type="InterPro" id="IPR050738">
    <property type="entry name" value="Sulfatase"/>
</dbReference>
<evidence type="ECO:0000259" key="2">
    <source>
        <dbReference type="Pfam" id="PF00884"/>
    </source>
</evidence>
<dbReference type="PANTHER" id="PTHR42693:SF33">
    <property type="entry name" value="ARYLSULFATASE"/>
    <property type="match status" value="1"/>
</dbReference>
<evidence type="ECO:0000256" key="1">
    <source>
        <dbReference type="ARBA" id="ARBA00008779"/>
    </source>
</evidence>